<gene>
    <name evidence="6" type="ORF">OSH07_22455</name>
</gene>
<dbReference type="SUPFAM" id="SSF53850">
    <property type="entry name" value="Periplasmic binding protein-like II"/>
    <property type="match status" value="1"/>
</dbReference>
<dbReference type="PANTHER" id="PTHR30061">
    <property type="entry name" value="MALTOSE-BINDING PERIPLASMIC PROTEIN"/>
    <property type="match status" value="1"/>
</dbReference>
<dbReference type="RefSeq" id="WP_266340939.1">
    <property type="nucleotide sequence ID" value="NZ_JAPKNK010000013.1"/>
</dbReference>
<dbReference type="GO" id="GO:0042956">
    <property type="term" value="P:maltodextrin transmembrane transport"/>
    <property type="evidence" value="ECO:0007669"/>
    <property type="project" value="TreeGrafter"/>
</dbReference>
<dbReference type="InterPro" id="IPR006061">
    <property type="entry name" value="SBP_1_CS"/>
</dbReference>
<dbReference type="InterPro" id="IPR006059">
    <property type="entry name" value="SBP"/>
</dbReference>
<keyword evidence="2" id="KW-0813">Transport</keyword>
<dbReference type="PANTHER" id="PTHR30061:SF50">
    <property type="entry name" value="MALTOSE_MALTODEXTRIN-BINDING PERIPLASMIC PROTEIN"/>
    <property type="match status" value="1"/>
</dbReference>
<dbReference type="EMBL" id="JAPKNK010000013">
    <property type="protein sequence ID" value="MCX5571980.1"/>
    <property type="molecule type" value="Genomic_DNA"/>
</dbReference>
<evidence type="ECO:0000256" key="1">
    <source>
        <dbReference type="ARBA" id="ARBA00008520"/>
    </source>
</evidence>
<keyword evidence="4" id="KW-0574">Periplasm</keyword>
<name>A0A9X3E574_9HYPH</name>
<dbReference type="GO" id="GO:0015768">
    <property type="term" value="P:maltose transport"/>
    <property type="evidence" value="ECO:0007669"/>
    <property type="project" value="TreeGrafter"/>
</dbReference>
<protein>
    <submittedName>
        <fullName evidence="6">Sugar ABC transporter substrate-binding protein</fullName>
    </submittedName>
</protein>
<evidence type="ECO:0000256" key="2">
    <source>
        <dbReference type="ARBA" id="ARBA00022448"/>
    </source>
</evidence>
<keyword evidence="3 5" id="KW-0732">Signal</keyword>
<dbReference type="GO" id="GO:0055085">
    <property type="term" value="P:transmembrane transport"/>
    <property type="evidence" value="ECO:0007669"/>
    <property type="project" value="InterPro"/>
</dbReference>
<dbReference type="PROSITE" id="PS01037">
    <property type="entry name" value="SBP_BACTERIAL_1"/>
    <property type="match status" value="1"/>
</dbReference>
<dbReference type="GO" id="GO:0055052">
    <property type="term" value="C:ATP-binding cassette (ABC) transporter complex, substrate-binding subunit-containing"/>
    <property type="evidence" value="ECO:0007669"/>
    <property type="project" value="TreeGrafter"/>
</dbReference>
<accession>A0A9X3E574</accession>
<dbReference type="CDD" id="cd13585">
    <property type="entry name" value="PBP2_TMBP_like"/>
    <property type="match status" value="1"/>
</dbReference>
<comment type="caution">
    <text evidence="6">The sequence shown here is derived from an EMBL/GenBank/DDBJ whole genome shotgun (WGS) entry which is preliminary data.</text>
</comment>
<evidence type="ECO:0000256" key="3">
    <source>
        <dbReference type="ARBA" id="ARBA00022729"/>
    </source>
</evidence>
<evidence type="ECO:0000256" key="5">
    <source>
        <dbReference type="SAM" id="SignalP"/>
    </source>
</evidence>
<dbReference type="AlphaFoldDB" id="A0A9X3E574"/>
<dbReference type="Proteomes" id="UP001144805">
    <property type="component" value="Unassembled WGS sequence"/>
</dbReference>
<sequence>MYQIKKSRVLGLLAGAAVMLGASTGAQAETIRVVLGYYSAATQELFEGMAKDFMAKHPGDEVKIEVIQWDNLQQRLTTDIAGGTEPDISMIGTRWLVDYVKNDIAEPLDGYMTPEFKGGFIDAFLSPSTFDGKMYGLPVAASARAMYYNKDLLAKAGVNEPPTTWDGVVDTAKKIKALGSDAYGFALQGKEIETDAYWYYSLWSHGGDIIKDGKSGVASPEAVKALTLYKSMIDEGLTEPDPSGLNRQDIERLFKQGRIGMILTGPWLRGQIKTDAPTLNYGLSSIPEGTTKATYGVTDTLMVFKSSKNKELAMKFLTETAFSPKWRIEFSTKEGFLPVMKEEAAAPVFANDPQLKAFTDMLPYARFAPPVANWEQMVDAVIASLQKVYIGQAQPEAALQEAAATIDGLIQQ</sequence>
<dbReference type="GO" id="GO:1901982">
    <property type="term" value="F:maltose binding"/>
    <property type="evidence" value="ECO:0007669"/>
    <property type="project" value="TreeGrafter"/>
</dbReference>
<evidence type="ECO:0000313" key="6">
    <source>
        <dbReference type="EMBL" id="MCX5571980.1"/>
    </source>
</evidence>
<feature type="chain" id="PRO_5040784915" evidence="5">
    <location>
        <begin position="29"/>
        <end position="412"/>
    </location>
</feature>
<dbReference type="Pfam" id="PF01547">
    <property type="entry name" value="SBP_bac_1"/>
    <property type="match status" value="1"/>
</dbReference>
<evidence type="ECO:0000313" key="7">
    <source>
        <dbReference type="Proteomes" id="UP001144805"/>
    </source>
</evidence>
<proteinExistence type="inferred from homology"/>
<comment type="similarity">
    <text evidence="1">Belongs to the bacterial solute-binding protein 1 family.</text>
</comment>
<reference evidence="6" key="1">
    <citation type="submission" date="2022-11" db="EMBL/GenBank/DDBJ databases">
        <title>Biodiversity and phylogenetic relationships of bacteria.</title>
        <authorList>
            <person name="Machado R.A.R."/>
            <person name="Bhat A."/>
            <person name="Loulou A."/>
            <person name="Kallel S."/>
        </authorList>
    </citation>
    <scope>NUCLEOTIDE SEQUENCE</scope>
    <source>
        <strain evidence="6">K-TC2</strain>
    </source>
</reference>
<feature type="signal peptide" evidence="5">
    <location>
        <begin position="1"/>
        <end position="28"/>
    </location>
</feature>
<dbReference type="Gene3D" id="3.40.190.10">
    <property type="entry name" value="Periplasmic binding protein-like II"/>
    <property type="match status" value="2"/>
</dbReference>
<organism evidence="6 7">
    <name type="scientific">Kaistia nematophila</name>
    <dbReference type="NCBI Taxonomy" id="2994654"/>
    <lineage>
        <taxon>Bacteria</taxon>
        <taxon>Pseudomonadati</taxon>
        <taxon>Pseudomonadota</taxon>
        <taxon>Alphaproteobacteria</taxon>
        <taxon>Hyphomicrobiales</taxon>
        <taxon>Kaistiaceae</taxon>
        <taxon>Kaistia</taxon>
    </lineage>
</organism>
<keyword evidence="7" id="KW-1185">Reference proteome</keyword>
<evidence type="ECO:0000256" key="4">
    <source>
        <dbReference type="ARBA" id="ARBA00022764"/>
    </source>
</evidence>